<evidence type="ECO:0000313" key="4">
    <source>
        <dbReference type="Proteomes" id="UP000284842"/>
    </source>
</evidence>
<feature type="compositionally biased region" description="Low complexity" evidence="2">
    <location>
        <begin position="40"/>
        <end position="51"/>
    </location>
</feature>
<dbReference type="OrthoDB" id="2945238at2759"/>
<organism evidence="3 4">
    <name type="scientific">Panaeolus cyanescens</name>
    <dbReference type="NCBI Taxonomy" id="181874"/>
    <lineage>
        <taxon>Eukaryota</taxon>
        <taxon>Fungi</taxon>
        <taxon>Dikarya</taxon>
        <taxon>Basidiomycota</taxon>
        <taxon>Agaricomycotina</taxon>
        <taxon>Agaricomycetes</taxon>
        <taxon>Agaricomycetidae</taxon>
        <taxon>Agaricales</taxon>
        <taxon>Agaricineae</taxon>
        <taxon>Galeropsidaceae</taxon>
        <taxon>Panaeolus</taxon>
    </lineage>
</organism>
<dbReference type="AlphaFoldDB" id="A0A409W4B0"/>
<comment type="caution">
    <text evidence="3">The sequence shown here is derived from an EMBL/GenBank/DDBJ whole genome shotgun (WGS) entry which is preliminary data.</text>
</comment>
<keyword evidence="1" id="KW-0175">Coiled coil</keyword>
<gene>
    <name evidence="3" type="ORF">CVT24_008586</name>
</gene>
<feature type="region of interest" description="Disordered" evidence="2">
    <location>
        <begin position="1"/>
        <end position="68"/>
    </location>
</feature>
<keyword evidence="4" id="KW-1185">Reference proteome</keyword>
<evidence type="ECO:0000256" key="1">
    <source>
        <dbReference type="SAM" id="Coils"/>
    </source>
</evidence>
<evidence type="ECO:0000256" key="2">
    <source>
        <dbReference type="SAM" id="MobiDB-lite"/>
    </source>
</evidence>
<protein>
    <submittedName>
        <fullName evidence="3">Uncharacterized protein</fullName>
    </submittedName>
</protein>
<reference evidence="3 4" key="1">
    <citation type="journal article" date="2018" name="Evol. Lett.">
        <title>Horizontal gene cluster transfer increased hallucinogenic mushroom diversity.</title>
        <authorList>
            <person name="Reynolds H.T."/>
            <person name="Vijayakumar V."/>
            <person name="Gluck-Thaler E."/>
            <person name="Korotkin H.B."/>
            <person name="Matheny P.B."/>
            <person name="Slot J.C."/>
        </authorList>
    </citation>
    <scope>NUCLEOTIDE SEQUENCE [LARGE SCALE GENOMIC DNA]</scope>
    <source>
        <strain evidence="3 4">2629</strain>
    </source>
</reference>
<sequence length="320" mass="36037">MPSPRNYSASPRKLPCSSDTEQYYTPPRKRFRDFEDDDLSSPASSQASFRSSPRKRQRKDTPKRETKEINLEEILRKCAKEPTSRLVLQRIKELPRDEHSPQALVEELVASAMAAVKSRWNPSKGKMLETELYLGWLKELGYVGYAIESALAAKVPGTRKRLSGFGRASFTILYHMMEEFISQVNLYHDRWSLPPSEADPLIMTLAEETKDSTADERSEEASRSAEKALRSFDTVMADAARRYKAECGRNNPGLAAKISAMEAALAKSCCLLSEQTGYGSEESDVADTLLEEVRGVMKAWKAEYEDCEDQLIDSDDEPLA</sequence>
<dbReference type="EMBL" id="NHTK01005821">
    <property type="protein sequence ID" value="PPQ73369.1"/>
    <property type="molecule type" value="Genomic_DNA"/>
</dbReference>
<feature type="coiled-coil region" evidence="1">
    <location>
        <begin position="290"/>
        <end position="317"/>
    </location>
</feature>
<dbReference type="Proteomes" id="UP000284842">
    <property type="component" value="Unassembled WGS sequence"/>
</dbReference>
<dbReference type="InParanoid" id="A0A409W4B0"/>
<accession>A0A409W4B0</accession>
<name>A0A409W4B0_9AGAR</name>
<feature type="compositionally biased region" description="Basic and acidic residues" evidence="2">
    <location>
        <begin position="59"/>
        <end position="68"/>
    </location>
</feature>
<proteinExistence type="predicted"/>
<evidence type="ECO:0000313" key="3">
    <source>
        <dbReference type="EMBL" id="PPQ73369.1"/>
    </source>
</evidence>